<evidence type="ECO:0000256" key="1">
    <source>
        <dbReference type="SAM" id="MobiDB-lite"/>
    </source>
</evidence>
<evidence type="ECO:0008006" key="4">
    <source>
        <dbReference type="Google" id="ProtNLM"/>
    </source>
</evidence>
<evidence type="ECO:0000313" key="2">
    <source>
        <dbReference type="EMBL" id="MST75314.1"/>
    </source>
</evidence>
<dbReference type="RefSeq" id="WP_154430273.1">
    <property type="nucleotide sequence ID" value="NZ_VUNI01000016.1"/>
</dbReference>
<feature type="region of interest" description="Disordered" evidence="1">
    <location>
        <begin position="118"/>
        <end position="138"/>
    </location>
</feature>
<dbReference type="AlphaFoldDB" id="A0A6L5YS53"/>
<feature type="compositionally biased region" description="Basic and acidic residues" evidence="1">
    <location>
        <begin position="28"/>
        <end position="53"/>
    </location>
</feature>
<accession>A0A6L5YS53</accession>
<sequence length="138" mass="15184">MSDLQNTSTEGTQTGTEGAQQKTFTQDDVNRIVQERLAKERSKGNDNDELTKRAAELDLRERKLTAKEKLRENGLPDYLVDALNMNTEEDFQKSMEAVLKMKGETGEQPRVIGTCSPIGAVGAGVNPSDPVRNAFGLK</sequence>
<organism evidence="2 3">
    <name type="scientific">Roseburia porci</name>
    <dbReference type="NCBI Taxonomy" id="2605790"/>
    <lineage>
        <taxon>Bacteria</taxon>
        <taxon>Bacillati</taxon>
        <taxon>Bacillota</taxon>
        <taxon>Clostridia</taxon>
        <taxon>Lachnospirales</taxon>
        <taxon>Lachnospiraceae</taxon>
        <taxon>Roseburia</taxon>
    </lineage>
</organism>
<dbReference type="Proteomes" id="UP000474024">
    <property type="component" value="Unassembled WGS sequence"/>
</dbReference>
<comment type="caution">
    <text evidence="2">The sequence shown here is derived from an EMBL/GenBank/DDBJ whole genome shotgun (WGS) entry which is preliminary data.</text>
</comment>
<proteinExistence type="predicted"/>
<keyword evidence="3" id="KW-1185">Reference proteome</keyword>
<evidence type="ECO:0000313" key="3">
    <source>
        <dbReference type="Proteomes" id="UP000474024"/>
    </source>
</evidence>
<protein>
    <recommendedName>
        <fullName evidence="4">DUF4355 domain-containing protein</fullName>
    </recommendedName>
</protein>
<dbReference type="EMBL" id="VUNI01000016">
    <property type="protein sequence ID" value="MST75314.1"/>
    <property type="molecule type" value="Genomic_DNA"/>
</dbReference>
<gene>
    <name evidence="2" type="ORF">FYJ75_09820</name>
</gene>
<feature type="compositionally biased region" description="Low complexity" evidence="1">
    <location>
        <begin position="7"/>
        <end position="23"/>
    </location>
</feature>
<feature type="region of interest" description="Disordered" evidence="1">
    <location>
        <begin position="1"/>
        <end position="53"/>
    </location>
</feature>
<name>A0A6L5YS53_9FIRM</name>
<reference evidence="2 3" key="1">
    <citation type="submission" date="2019-08" db="EMBL/GenBank/DDBJ databases">
        <title>In-depth cultivation of the pig gut microbiome towards novel bacterial diversity and tailored functional studies.</title>
        <authorList>
            <person name="Wylensek D."/>
            <person name="Hitch T.C.A."/>
            <person name="Clavel T."/>
        </authorList>
    </citation>
    <scope>NUCLEOTIDE SEQUENCE [LARGE SCALE GENOMIC DNA]</scope>
    <source>
        <strain evidence="2 3">MUC/MUC-530-WT-4D</strain>
    </source>
</reference>